<dbReference type="Gene3D" id="3.40.630.30">
    <property type="match status" value="1"/>
</dbReference>
<dbReference type="RefSeq" id="WP_141363005.1">
    <property type="nucleotide sequence ID" value="NZ_BAAAJL010000007.1"/>
</dbReference>
<dbReference type="AlphaFoldDB" id="A0A4Y4DP75"/>
<dbReference type="GO" id="GO:0016747">
    <property type="term" value="F:acyltransferase activity, transferring groups other than amino-acyl groups"/>
    <property type="evidence" value="ECO:0007669"/>
    <property type="project" value="InterPro"/>
</dbReference>
<organism evidence="2 3">
    <name type="scientific">Glutamicibacter uratoxydans</name>
    <name type="common">Arthrobacter uratoxydans</name>
    <dbReference type="NCBI Taxonomy" id="43667"/>
    <lineage>
        <taxon>Bacteria</taxon>
        <taxon>Bacillati</taxon>
        <taxon>Actinomycetota</taxon>
        <taxon>Actinomycetes</taxon>
        <taxon>Micrococcales</taxon>
        <taxon>Micrococcaceae</taxon>
        <taxon>Glutamicibacter</taxon>
    </lineage>
</organism>
<dbReference type="Proteomes" id="UP000316612">
    <property type="component" value="Unassembled WGS sequence"/>
</dbReference>
<reference evidence="2 3" key="1">
    <citation type="submission" date="2019-06" db="EMBL/GenBank/DDBJ databases">
        <title>Whole genome shotgun sequence of Glutamicibacter uratoxydans NBRC 15515.</title>
        <authorList>
            <person name="Hosoyama A."/>
            <person name="Uohara A."/>
            <person name="Ohji S."/>
            <person name="Ichikawa N."/>
        </authorList>
    </citation>
    <scope>NUCLEOTIDE SEQUENCE [LARGE SCALE GENOMIC DNA]</scope>
    <source>
        <strain evidence="2 3">NBRC 15515</strain>
    </source>
</reference>
<dbReference type="PROSITE" id="PS51186">
    <property type="entry name" value="GNAT"/>
    <property type="match status" value="1"/>
</dbReference>
<evidence type="ECO:0000259" key="1">
    <source>
        <dbReference type="PROSITE" id="PS51186"/>
    </source>
</evidence>
<accession>A0A4Y4DP75</accession>
<dbReference type="OrthoDB" id="1188001at2"/>
<evidence type="ECO:0000313" key="3">
    <source>
        <dbReference type="Proteomes" id="UP000316612"/>
    </source>
</evidence>
<protein>
    <submittedName>
        <fullName evidence="2">N-acetyltransferase</fullName>
    </submittedName>
</protein>
<dbReference type="SUPFAM" id="SSF55729">
    <property type="entry name" value="Acyl-CoA N-acyltransferases (Nat)"/>
    <property type="match status" value="1"/>
</dbReference>
<dbReference type="InterPro" id="IPR016181">
    <property type="entry name" value="Acyl_CoA_acyltransferase"/>
</dbReference>
<dbReference type="InterPro" id="IPR000182">
    <property type="entry name" value="GNAT_dom"/>
</dbReference>
<feature type="domain" description="N-acetyltransferase" evidence="1">
    <location>
        <begin position="5"/>
        <end position="166"/>
    </location>
</feature>
<dbReference type="EMBL" id="BJNY01000006">
    <property type="protein sequence ID" value="GED05684.1"/>
    <property type="molecule type" value="Genomic_DNA"/>
</dbReference>
<gene>
    <name evidence="2" type="ORF">AUR04nite_12160</name>
</gene>
<keyword evidence="3" id="KW-1185">Reference proteome</keyword>
<dbReference type="Pfam" id="PF00583">
    <property type="entry name" value="Acetyltransf_1"/>
    <property type="match status" value="1"/>
</dbReference>
<dbReference type="CDD" id="cd04301">
    <property type="entry name" value="NAT_SF"/>
    <property type="match status" value="1"/>
</dbReference>
<sequence length="167" mass="19316">MERTFTLRLADGAAASEIVRLRDSLALWQQERGIEQWSPGELTAAQVSEQIDMCEWWIGPDSRDVLIAFRLSQRDELVWPDDHPDSTYIHGLMVDRSLSGQGIGQKLLNIAEEKIRSQEKTWAKLDCVASNHTLRRFYENNGYKERGIVDFGPEVSWHPVMRFEKKL</sequence>
<name>A0A4Y4DP75_GLUUR</name>
<evidence type="ECO:0000313" key="2">
    <source>
        <dbReference type="EMBL" id="GED05684.1"/>
    </source>
</evidence>
<keyword evidence="2" id="KW-0808">Transferase</keyword>
<comment type="caution">
    <text evidence="2">The sequence shown here is derived from an EMBL/GenBank/DDBJ whole genome shotgun (WGS) entry which is preliminary data.</text>
</comment>
<proteinExistence type="predicted"/>